<evidence type="ECO:0000256" key="1">
    <source>
        <dbReference type="SAM" id="MobiDB-lite"/>
    </source>
</evidence>
<organism evidence="2 3">
    <name type="scientific">Cadophora malorum</name>
    <dbReference type="NCBI Taxonomy" id="108018"/>
    <lineage>
        <taxon>Eukaryota</taxon>
        <taxon>Fungi</taxon>
        <taxon>Dikarya</taxon>
        <taxon>Ascomycota</taxon>
        <taxon>Pezizomycotina</taxon>
        <taxon>Leotiomycetes</taxon>
        <taxon>Helotiales</taxon>
        <taxon>Ploettnerulaceae</taxon>
        <taxon>Cadophora</taxon>
    </lineage>
</organism>
<feature type="region of interest" description="Disordered" evidence="1">
    <location>
        <begin position="174"/>
        <end position="217"/>
    </location>
</feature>
<evidence type="ECO:0000313" key="2">
    <source>
        <dbReference type="EMBL" id="KAG4425579.1"/>
    </source>
</evidence>
<dbReference type="Proteomes" id="UP000664132">
    <property type="component" value="Unassembled WGS sequence"/>
</dbReference>
<feature type="compositionally biased region" description="Polar residues" evidence="1">
    <location>
        <begin position="208"/>
        <end position="217"/>
    </location>
</feature>
<protein>
    <submittedName>
        <fullName evidence="2">Uncharacterized protein</fullName>
    </submittedName>
</protein>
<feature type="region of interest" description="Disordered" evidence="1">
    <location>
        <begin position="232"/>
        <end position="342"/>
    </location>
</feature>
<comment type="caution">
    <text evidence="2">The sequence shown here is derived from an EMBL/GenBank/DDBJ whole genome shotgun (WGS) entry which is preliminary data.</text>
</comment>
<dbReference type="OrthoDB" id="3438628at2759"/>
<feature type="compositionally biased region" description="Basic and acidic residues" evidence="1">
    <location>
        <begin position="278"/>
        <end position="313"/>
    </location>
</feature>
<dbReference type="EMBL" id="JAFJYH010000009">
    <property type="protein sequence ID" value="KAG4425579.1"/>
    <property type="molecule type" value="Genomic_DNA"/>
</dbReference>
<feature type="compositionally biased region" description="Polar residues" evidence="1">
    <location>
        <begin position="314"/>
        <end position="338"/>
    </location>
</feature>
<feature type="compositionally biased region" description="Basic and acidic residues" evidence="1">
    <location>
        <begin position="245"/>
        <end position="270"/>
    </location>
</feature>
<name>A0A8H7WIM4_9HELO</name>
<proteinExistence type="predicted"/>
<dbReference type="AlphaFoldDB" id="A0A8H7WIM4"/>
<sequence>MPPPPHEWTRFELHTMLCLIAKGVHLEQRPDKRTEAPTVTRANAYENFYSALNDAVHRKDYTSDIPKKEVTRMLDQMLADRKHVAGKGGLVERQRNGRVTRALRMAWNREPGFDFDGSESEWKQGRKEKVMTQYKIERGLMEVPVEGAVQGAWEARDATMTGVDTITQDNLWKESGTAAATTSGRSRWRSEADCGFESRNPNMVPLQKQPSLTKTNLDSFRVLPEDLRSSSKFDWATDPATSRDTNSRSERSTTDRPLKRAGLRTRDLSRTRGSQTSDGHDKPERLRLPYESYRSSRDDPITPDNFNKRDSRFDNYTNNSRHSSTPGFIDDASTTMGTSPEVRTPVFRESNSSRVRTSADNSPLRAFNESFEKEMQGGGQKHFGRSLEQDLADELKKDVNMDGLEADLAAAMESH</sequence>
<gene>
    <name evidence="2" type="ORF">IFR04_001276</name>
</gene>
<evidence type="ECO:0000313" key="3">
    <source>
        <dbReference type="Proteomes" id="UP000664132"/>
    </source>
</evidence>
<reference evidence="2" key="1">
    <citation type="submission" date="2021-02" db="EMBL/GenBank/DDBJ databases">
        <title>Genome sequence Cadophora malorum strain M34.</title>
        <authorList>
            <person name="Stefanovic E."/>
            <person name="Vu D."/>
            <person name="Scully C."/>
            <person name="Dijksterhuis J."/>
            <person name="Roader J."/>
            <person name="Houbraken J."/>
        </authorList>
    </citation>
    <scope>NUCLEOTIDE SEQUENCE</scope>
    <source>
        <strain evidence="2">M34</strain>
    </source>
</reference>
<keyword evidence="3" id="KW-1185">Reference proteome</keyword>
<accession>A0A8H7WIM4</accession>